<evidence type="ECO:0000313" key="5">
    <source>
        <dbReference type="Proteomes" id="UP000735302"/>
    </source>
</evidence>
<evidence type="ECO:0000313" key="4">
    <source>
        <dbReference type="EMBL" id="GFO35327.1"/>
    </source>
</evidence>
<dbReference type="AlphaFoldDB" id="A0AAV4CTU2"/>
<keyword evidence="2" id="KW-0106">Calcium</keyword>
<accession>A0AAV4CTU2</accession>
<dbReference type="PANTHER" id="PTHR23048:SF0">
    <property type="entry name" value="CALMODULIN LIKE 3"/>
    <property type="match status" value="1"/>
</dbReference>
<evidence type="ECO:0000256" key="2">
    <source>
        <dbReference type="ARBA" id="ARBA00022837"/>
    </source>
</evidence>
<keyword evidence="5" id="KW-1185">Reference proteome</keyword>
<dbReference type="PROSITE" id="PS00018">
    <property type="entry name" value="EF_HAND_1"/>
    <property type="match status" value="4"/>
</dbReference>
<evidence type="ECO:0000259" key="3">
    <source>
        <dbReference type="PROSITE" id="PS50222"/>
    </source>
</evidence>
<protein>
    <submittedName>
        <fullName evidence="4">Calmodulin</fullName>
    </submittedName>
</protein>
<dbReference type="InterPro" id="IPR050230">
    <property type="entry name" value="CALM/Myosin/TropC-like"/>
</dbReference>
<dbReference type="PROSITE" id="PS50222">
    <property type="entry name" value="EF_HAND_2"/>
    <property type="match status" value="4"/>
</dbReference>
<dbReference type="SMART" id="SM00054">
    <property type="entry name" value="EFh"/>
    <property type="match status" value="4"/>
</dbReference>
<sequence length="149" mass="17133">MAQITQEQRDEIREAFGMFDKNGDGHISVAEIKEVMRAFGQNPTEAEAKQMIEEIDDNNNGFIDYPEFEAMMLKKGLKTREEEEEEMKNAFKVFDRNGDGYVSTSELRETMASLGEPLTQEELEDMISEADKNNDGRIDYLEFAKVMAR</sequence>
<dbReference type="GO" id="GO:0005509">
    <property type="term" value="F:calcium ion binding"/>
    <property type="evidence" value="ECO:0007669"/>
    <property type="project" value="InterPro"/>
</dbReference>
<dbReference type="Proteomes" id="UP000735302">
    <property type="component" value="Unassembled WGS sequence"/>
</dbReference>
<gene>
    <name evidence="4" type="ORF">PoB_006183200</name>
</gene>
<comment type="caution">
    <text evidence="4">The sequence shown here is derived from an EMBL/GenBank/DDBJ whole genome shotgun (WGS) entry which is preliminary data.</text>
</comment>
<dbReference type="EMBL" id="BLXT01006999">
    <property type="protein sequence ID" value="GFO35327.1"/>
    <property type="molecule type" value="Genomic_DNA"/>
</dbReference>
<dbReference type="GO" id="GO:0016460">
    <property type="term" value="C:myosin II complex"/>
    <property type="evidence" value="ECO:0007669"/>
    <property type="project" value="TreeGrafter"/>
</dbReference>
<dbReference type="InterPro" id="IPR018247">
    <property type="entry name" value="EF_Hand_1_Ca_BS"/>
</dbReference>
<dbReference type="InterPro" id="IPR002048">
    <property type="entry name" value="EF_hand_dom"/>
</dbReference>
<dbReference type="Gene3D" id="1.10.238.10">
    <property type="entry name" value="EF-hand"/>
    <property type="match status" value="2"/>
</dbReference>
<feature type="domain" description="EF-hand" evidence="3">
    <location>
        <begin position="82"/>
        <end position="117"/>
    </location>
</feature>
<organism evidence="4 5">
    <name type="scientific">Plakobranchus ocellatus</name>
    <dbReference type="NCBI Taxonomy" id="259542"/>
    <lineage>
        <taxon>Eukaryota</taxon>
        <taxon>Metazoa</taxon>
        <taxon>Spiralia</taxon>
        <taxon>Lophotrochozoa</taxon>
        <taxon>Mollusca</taxon>
        <taxon>Gastropoda</taxon>
        <taxon>Heterobranchia</taxon>
        <taxon>Euthyneura</taxon>
        <taxon>Panpulmonata</taxon>
        <taxon>Sacoglossa</taxon>
        <taxon>Placobranchoidea</taxon>
        <taxon>Plakobranchidae</taxon>
        <taxon>Plakobranchus</taxon>
    </lineage>
</organism>
<reference evidence="4 5" key="1">
    <citation type="journal article" date="2021" name="Elife">
        <title>Chloroplast acquisition without the gene transfer in kleptoplastic sea slugs, Plakobranchus ocellatus.</title>
        <authorList>
            <person name="Maeda T."/>
            <person name="Takahashi S."/>
            <person name="Yoshida T."/>
            <person name="Shimamura S."/>
            <person name="Takaki Y."/>
            <person name="Nagai Y."/>
            <person name="Toyoda A."/>
            <person name="Suzuki Y."/>
            <person name="Arimoto A."/>
            <person name="Ishii H."/>
            <person name="Satoh N."/>
            <person name="Nishiyama T."/>
            <person name="Hasebe M."/>
            <person name="Maruyama T."/>
            <person name="Minagawa J."/>
            <person name="Obokata J."/>
            <person name="Shigenobu S."/>
        </authorList>
    </citation>
    <scope>NUCLEOTIDE SEQUENCE [LARGE SCALE GENOMIC DNA]</scope>
</reference>
<dbReference type="Pfam" id="PF13499">
    <property type="entry name" value="EF-hand_7"/>
    <property type="match status" value="2"/>
</dbReference>
<feature type="domain" description="EF-hand" evidence="3">
    <location>
        <begin position="118"/>
        <end position="149"/>
    </location>
</feature>
<evidence type="ECO:0000256" key="1">
    <source>
        <dbReference type="ARBA" id="ARBA00022737"/>
    </source>
</evidence>
<dbReference type="CDD" id="cd00051">
    <property type="entry name" value="EFh"/>
    <property type="match status" value="2"/>
</dbReference>
<feature type="domain" description="EF-hand" evidence="3">
    <location>
        <begin position="43"/>
        <end position="78"/>
    </location>
</feature>
<keyword evidence="1" id="KW-0677">Repeat</keyword>
<dbReference type="SUPFAM" id="SSF47473">
    <property type="entry name" value="EF-hand"/>
    <property type="match status" value="1"/>
</dbReference>
<proteinExistence type="predicted"/>
<feature type="domain" description="EF-hand" evidence="3">
    <location>
        <begin position="7"/>
        <end position="42"/>
    </location>
</feature>
<dbReference type="InterPro" id="IPR011992">
    <property type="entry name" value="EF-hand-dom_pair"/>
</dbReference>
<name>A0AAV4CTU2_9GAST</name>
<dbReference type="PANTHER" id="PTHR23048">
    <property type="entry name" value="MYOSIN LIGHT CHAIN 1, 3"/>
    <property type="match status" value="1"/>
</dbReference>
<dbReference type="FunFam" id="1.10.238.10:FF:000527">
    <property type="entry name" value="Calmodulin-3"/>
    <property type="match status" value="1"/>
</dbReference>